<feature type="active site" description="Proton acceptor" evidence="17">
    <location>
        <position position="487"/>
    </location>
</feature>
<feature type="domain" description="Pyridine nucleotide-disulphide oxidoreductase dimerisation" evidence="21">
    <location>
        <begin position="385"/>
        <end position="492"/>
    </location>
</feature>
<feature type="binding site" evidence="18">
    <location>
        <position position="147"/>
    </location>
    <ligand>
        <name>FAD</name>
        <dbReference type="ChEBI" id="CHEBI:57692"/>
    </ligand>
</feature>
<dbReference type="InterPro" id="IPR023753">
    <property type="entry name" value="FAD/NAD-binding_dom"/>
</dbReference>
<evidence type="ECO:0000256" key="18">
    <source>
        <dbReference type="PIRSR" id="PIRSR000350-3"/>
    </source>
</evidence>
<dbReference type="PANTHER" id="PTHR42737">
    <property type="entry name" value="GLUTATHIONE REDUCTASE"/>
    <property type="match status" value="1"/>
</dbReference>
<dbReference type="GO" id="GO:0034599">
    <property type="term" value="P:cellular response to oxidative stress"/>
    <property type="evidence" value="ECO:0007669"/>
    <property type="project" value="TreeGrafter"/>
</dbReference>
<dbReference type="SUPFAM" id="SSF55424">
    <property type="entry name" value="FAD/NAD-linked reductases, dimerisation (C-terminal) domain"/>
    <property type="match status" value="1"/>
</dbReference>
<evidence type="ECO:0000256" key="9">
    <source>
        <dbReference type="ARBA" id="ARBA00023284"/>
    </source>
</evidence>
<evidence type="ECO:0000256" key="7">
    <source>
        <dbReference type="ARBA" id="ARBA00023002"/>
    </source>
</evidence>
<dbReference type="AlphaFoldDB" id="A0AA97N4N3"/>
<dbReference type="GO" id="GO:0004362">
    <property type="term" value="F:glutathione-disulfide reductase (NADPH) activity"/>
    <property type="evidence" value="ECO:0007669"/>
    <property type="project" value="TreeGrafter"/>
</dbReference>
<dbReference type="InterPro" id="IPR036188">
    <property type="entry name" value="FAD/NAD-bd_sf"/>
</dbReference>
<dbReference type="Pfam" id="PF07992">
    <property type="entry name" value="Pyr_redox_2"/>
    <property type="match status" value="1"/>
</dbReference>
<reference evidence="23" key="1">
    <citation type="submission" date="2022-12" db="EMBL/GenBank/DDBJ databases">
        <title>Bird 10,000 Genomes (B10K) Project - Family phase.</title>
        <authorList>
            <person name="Zhang G."/>
        </authorList>
    </citation>
    <scope>NUCLEOTIDE SEQUENCE</scope>
    <source>
        <strain evidence="23">B10K-CU-030-46</strain>
        <tissue evidence="23">Muscle</tissue>
    </source>
</reference>
<keyword evidence="7 20" id="KW-0560">Oxidoreductase</keyword>
<dbReference type="PROSITE" id="PS00076">
    <property type="entry name" value="PYRIDINE_REDOX_1"/>
    <property type="match status" value="1"/>
</dbReference>
<evidence type="ECO:0000313" key="24">
    <source>
        <dbReference type="Proteomes" id="UP000521578"/>
    </source>
</evidence>
<dbReference type="GO" id="GO:0050137">
    <property type="term" value="F:NADPH peroxidase activity"/>
    <property type="evidence" value="ECO:0007669"/>
    <property type="project" value="UniProtKB-EC"/>
</dbReference>
<dbReference type="InterPro" id="IPR006338">
    <property type="entry name" value="Thioredoxin/glutathione_Rdtase"/>
</dbReference>
<gene>
    <name evidence="23" type="primary">Txnrd1_1</name>
    <name evidence="23" type="ORF">MENNOV_R14327</name>
</gene>
<dbReference type="InterPro" id="IPR001100">
    <property type="entry name" value="Pyr_nuc-diS_OxRdtase"/>
</dbReference>
<evidence type="ECO:0000256" key="3">
    <source>
        <dbReference type="ARBA" id="ARBA00022630"/>
    </source>
</evidence>
<dbReference type="GO" id="GO:0004791">
    <property type="term" value="F:thioredoxin-disulfide reductase (NADPH) activity"/>
    <property type="evidence" value="ECO:0007669"/>
    <property type="project" value="UniProtKB-EC"/>
</dbReference>
<keyword evidence="9 20" id="KW-0676">Redox-active center</keyword>
<evidence type="ECO:0000313" key="23">
    <source>
        <dbReference type="EMBL" id="NXE92948.1"/>
    </source>
</evidence>
<feature type="non-terminal residue" evidence="23">
    <location>
        <position position="493"/>
    </location>
</feature>
<keyword evidence="18" id="KW-0520">NAD</keyword>
<evidence type="ECO:0000256" key="15">
    <source>
        <dbReference type="ARBA" id="ARBA00047387"/>
    </source>
</evidence>
<dbReference type="EMBL" id="VWPS01000180">
    <property type="protein sequence ID" value="NXE92948.1"/>
    <property type="molecule type" value="Genomic_DNA"/>
</dbReference>
<dbReference type="NCBIfam" id="TIGR01438">
    <property type="entry name" value="TGR"/>
    <property type="match status" value="1"/>
</dbReference>
<keyword evidence="18" id="KW-0547">Nucleotide-binding</keyword>
<evidence type="ECO:0000259" key="22">
    <source>
        <dbReference type="Pfam" id="PF07992"/>
    </source>
</evidence>
<dbReference type="Gene3D" id="3.30.390.30">
    <property type="match status" value="1"/>
</dbReference>
<comment type="function">
    <text evidence="14">Reduces disulfideprotein thioredoxin (Trx) to its dithiol-containing form. Homodimeric flavoprotein involved in the regulation of cellular redox reactions, growth and differentiation. Contains a selenocysteine residue at the C-terminal active site that is essential for catalysis. Also has reductase activity on hydrogen peroxide (H2O2).</text>
</comment>
<dbReference type="SUPFAM" id="SSF51905">
    <property type="entry name" value="FAD/NAD(P)-binding domain"/>
    <property type="match status" value="1"/>
</dbReference>
<dbReference type="EC" id="1.8.1.9" evidence="2"/>
<evidence type="ECO:0000256" key="16">
    <source>
        <dbReference type="ARBA" id="ARBA00048992"/>
    </source>
</evidence>
<evidence type="ECO:0000256" key="8">
    <source>
        <dbReference type="ARBA" id="ARBA00023157"/>
    </source>
</evidence>
<dbReference type="PRINTS" id="PR00411">
    <property type="entry name" value="PNDRDTASEI"/>
</dbReference>
<evidence type="ECO:0000256" key="10">
    <source>
        <dbReference type="ARBA" id="ARBA00044049"/>
    </source>
</evidence>
<dbReference type="GO" id="GO:0045454">
    <property type="term" value="P:cell redox homeostasis"/>
    <property type="evidence" value="ECO:0007669"/>
    <property type="project" value="InterPro"/>
</dbReference>
<feature type="binding site" evidence="18">
    <location>
        <position position="83"/>
    </location>
    <ligand>
        <name>FAD</name>
        <dbReference type="ChEBI" id="CHEBI:57692"/>
    </ligand>
</feature>
<dbReference type="EC" id="1.11.1.2" evidence="10"/>
<feature type="domain" description="FAD/NAD(P)-binding" evidence="22">
    <location>
        <begin position="28"/>
        <end position="365"/>
    </location>
</feature>
<evidence type="ECO:0000256" key="2">
    <source>
        <dbReference type="ARBA" id="ARBA00012610"/>
    </source>
</evidence>
<comment type="caution">
    <text evidence="23">The sequence shown here is derived from an EMBL/GenBank/DDBJ whole genome shotgun (WGS) entry which is preliminary data.</text>
</comment>
<dbReference type="GO" id="GO:0005739">
    <property type="term" value="C:mitochondrion"/>
    <property type="evidence" value="ECO:0007669"/>
    <property type="project" value="TreeGrafter"/>
</dbReference>
<dbReference type="PRINTS" id="PR00368">
    <property type="entry name" value="FADPNR"/>
</dbReference>
<dbReference type="Pfam" id="PF02852">
    <property type="entry name" value="Pyr_redox_dim"/>
    <property type="match status" value="1"/>
</dbReference>
<dbReference type="InterPro" id="IPR016156">
    <property type="entry name" value="FAD/NAD-linked_Rdtase_dimer_sf"/>
</dbReference>
<feature type="binding site" evidence="18">
    <location>
        <position position="349"/>
    </location>
    <ligand>
        <name>FAD</name>
        <dbReference type="ChEBI" id="CHEBI:57692"/>
    </ligand>
</feature>
<dbReference type="InterPro" id="IPR046952">
    <property type="entry name" value="GSHR/TRXR-like"/>
</dbReference>
<name>A0AA97N4N3_9PASS</name>
<keyword evidence="6" id="KW-0712">Selenocysteine</keyword>
<dbReference type="FunFam" id="3.50.50.60:FF:000190">
    <property type="entry name" value="Thioredoxin reductase"/>
    <property type="match status" value="1"/>
</dbReference>
<evidence type="ECO:0000256" key="19">
    <source>
        <dbReference type="PIRSR" id="PIRSR000350-4"/>
    </source>
</evidence>
<organism evidence="23">
    <name type="scientific">Menura novaehollandiae</name>
    <name type="common">superb lyrebird</name>
    <dbReference type="NCBI Taxonomy" id="47692"/>
    <lineage>
        <taxon>Eukaryota</taxon>
        <taxon>Metazoa</taxon>
        <taxon>Chordata</taxon>
        <taxon>Craniata</taxon>
        <taxon>Vertebrata</taxon>
        <taxon>Euteleostomi</taxon>
        <taxon>Archelosauria</taxon>
        <taxon>Archosauria</taxon>
        <taxon>Dinosauria</taxon>
        <taxon>Saurischia</taxon>
        <taxon>Theropoda</taxon>
        <taxon>Coelurosauria</taxon>
        <taxon>Aves</taxon>
        <taxon>Neognathae</taxon>
        <taxon>Neoaves</taxon>
        <taxon>Telluraves</taxon>
        <taxon>Australaves</taxon>
        <taxon>Passeriformes</taxon>
        <taxon>Menuridae</taxon>
        <taxon>Menura</taxon>
    </lineage>
</organism>
<dbReference type="Gene3D" id="3.50.50.60">
    <property type="entry name" value="FAD/NAD(P)-binding domain"/>
    <property type="match status" value="2"/>
</dbReference>
<protein>
    <recommendedName>
        <fullName evidence="11">Thioredoxin reductase 1, cytoplasmic</fullName>
        <ecNumber evidence="10">1.11.1.2</ecNumber>
        <ecNumber evidence="2">1.8.1.9</ecNumber>
    </recommendedName>
    <alternativeName>
        <fullName evidence="13">Peroxidase TXNRD1</fullName>
    </alternativeName>
    <alternativeName>
        <fullName evidence="12">Thioredoxin reductase TR1</fullName>
    </alternativeName>
</protein>
<sequence length="493" mass="54292">SVQIHKEDSPQKPMEVNGVTPVPDSYDYDLIVIGGGSGGLAAAKEAAKYEKKVLVLDFVTPTPKGNSWGLGGTCVNVGCIPKKLMHQAALLGQALQDSRKFGWQFSDEVTHNWMTMTESVQNYIGSLNWGYRVALRDTKVTYENAYGEFVGPHTIKTTNKRGIEKLYTAERFLIATGERPRYLGIPGDKEYCISSDDLFSLPYCPGKTLVIGASYVALECAGFLAGLGLDVTVMVRSILLRGFDQDMANRIGEYMEEHGVNFIREFVPIKVEQVEEGTPGILKVTAKSTTENQIIEGEYNTVLLAIGRDPCTRKIGLDKVGVNINEKTGKIPVNDEEQTNVPYIYAVGDILQDKLELTPVAIQAGRLLVRRLYAGATTKCDYVNVPTTVFTPLEYGACGYSEETAVEKFGEENIEVYHNNFWPLEWTVPSRDNNKCYAKIICNIQDNERVIGFHVLGPNAGEITQGFAAAIKCGMTKEQLDSTVGIHPVCAEV</sequence>
<evidence type="ECO:0000256" key="4">
    <source>
        <dbReference type="ARBA" id="ARBA00022827"/>
    </source>
</evidence>
<keyword evidence="8" id="KW-1015">Disulfide bond</keyword>
<comment type="similarity">
    <text evidence="1 20">Belongs to the class-I pyridine nucleotide-disulfide oxidoreductase family.</text>
</comment>
<feature type="non-terminal residue" evidence="23">
    <location>
        <position position="1"/>
    </location>
</feature>
<dbReference type="PIRSF" id="PIRSF000350">
    <property type="entry name" value="Mercury_reductase_MerA"/>
    <property type="match status" value="1"/>
</dbReference>
<dbReference type="PANTHER" id="PTHR42737:SF8">
    <property type="entry name" value="THIOREDOXIN-DISULFIDE REDUCTASE"/>
    <property type="match status" value="1"/>
</dbReference>
<dbReference type="InterPro" id="IPR012999">
    <property type="entry name" value="Pyr_OxRdtase_I_AS"/>
</dbReference>
<comment type="catalytic activity">
    <reaction evidence="15">
        <text>[thioredoxin]-dithiol + NADP(+) = [thioredoxin]-disulfide + NADPH + H(+)</text>
        <dbReference type="Rhea" id="RHEA:20345"/>
        <dbReference type="Rhea" id="RHEA-COMP:10698"/>
        <dbReference type="Rhea" id="RHEA-COMP:10700"/>
        <dbReference type="ChEBI" id="CHEBI:15378"/>
        <dbReference type="ChEBI" id="CHEBI:29950"/>
        <dbReference type="ChEBI" id="CHEBI:50058"/>
        <dbReference type="ChEBI" id="CHEBI:57783"/>
        <dbReference type="ChEBI" id="CHEBI:58349"/>
        <dbReference type="EC" id="1.8.1.9"/>
    </reaction>
    <physiologicalReaction direction="right-to-left" evidence="15">
        <dbReference type="Rhea" id="RHEA:20347"/>
    </physiologicalReaction>
</comment>
<evidence type="ECO:0000256" key="1">
    <source>
        <dbReference type="ARBA" id="ARBA00007532"/>
    </source>
</evidence>
<keyword evidence="24" id="KW-1185">Reference proteome</keyword>
<dbReference type="InterPro" id="IPR004099">
    <property type="entry name" value="Pyr_nucl-diS_OxRdtase_dimer"/>
</dbReference>
<feature type="disulfide bond" description="Redox-active" evidence="19">
    <location>
        <begin position="74"/>
        <end position="79"/>
    </location>
</feature>
<evidence type="ECO:0000256" key="20">
    <source>
        <dbReference type="RuleBase" id="RU003691"/>
    </source>
</evidence>
<dbReference type="FunFam" id="3.30.390.30:FF:000004">
    <property type="entry name" value="Thioredoxin reductase 1, cytoplasmic"/>
    <property type="match status" value="1"/>
</dbReference>
<evidence type="ECO:0000256" key="5">
    <source>
        <dbReference type="ARBA" id="ARBA00022857"/>
    </source>
</evidence>
<dbReference type="GO" id="GO:0050660">
    <property type="term" value="F:flavin adenine dinucleotide binding"/>
    <property type="evidence" value="ECO:0007669"/>
    <property type="project" value="InterPro"/>
</dbReference>
<keyword evidence="5" id="KW-0521">NADP</keyword>
<comment type="cofactor">
    <cofactor evidence="18">
        <name>FAD</name>
        <dbReference type="ChEBI" id="CHEBI:57692"/>
    </cofactor>
    <text evidence="18">Binds 1 FAD per subunit.</text>
</comment>
<evidence type="ECO:0000259" key="21">
    <source>
        <dbReference type="Pfam" id="PF02852"/>
    </source>
</evidence>
<keyword evidence="3 20" id="KW-0285">Flavoprotein</keyword>
<feature type="binding site" evidence="18">
    <location>
        <begin position="212"/>
        <end position="219"/>
    </location>
    <ligand>
        <name>NAD(+)</name>
        <dbReference type="ChEBI" id="CHEBI:57540"/>
    </ligand>
</feature>
<evidence type="ECO:0000256" key="17">
    <source>
        <dbReference type="PIRSR" id="PIRSR000350-2"/>
    </source>
</evidence>
<evidence type="ECO:0000256" key="11">
    <source>
        <dbReference type="ARBA" id="ARBA00044068"/>
    </source>
</evidence>
<comment type="catalytic activity">
    <reaction evidence="16">
        <text>H2O2 + NADPH + H(+) = NADP(+) + 2 H2O</text>
        <dbReference type="Rhea" id="RHEA:15173"/>
        <dbReference type="ChEBI" id="CHEBI:15377"/>
        <dbReference type="ChEBI" id="CHEBI:15378"/>
        <dbReference type="ChEBI" id="CHEBI:16240"/>
        <dbReference type="ChEBI" id="CHEBI:57783"/>
        <dbReference type="ChEBI" id="CHEBI:58349"/>
        <dbReference type="EC" id="1.11.1.2"/>
    </reaction>
    <physiologicalReaction direction="left-to-right" evidence="16">
        <dbReference type="Rhea" id="RHEA:15174"/>
    </physiologicalReaction>
</comment>
<evidence type="ECO:0000256" key="13">
    <source>
        <dbReference type="ARBA" id="ARBA00044275"/>
    </source>
</evidence>
<dbReference type="Proteomes" id="UP000521578">
    <property type="component" value="Unassembled WGS sequence"/>
</dbReference>
<accession>A0AA97N4N3</accession>
<keyword evidence="4 18" id="KW-0274">FAD</keyword>
<dbReference type="GO" id="GO:0005829">
    <property type="term" value="C:cytosol"/>
    <property type="evidence" value="ECO:0007669"/>
    <property type="project" value="TreeGrafter"/>
</dbReference>
<dbReference type="GO" id="GO:0006749">
    <property type="term" value="P:glutathione metabolic process"/>
    <property type="evidence" value="ECO:0007669"/>
    <property type="project" value="TreeGrafter"/>
</dbReference>
<feature type="binding site" evidence="18">
    <location>
        <position position="307"/>
    </location>
    <ligand>
        <name>NAD(+)</name>
        <dbReference type="ChEBI" id="CHEBI:57540"/>
    </ligand>
</feature>
<evidence type="ECO:0000256" key="12">
    <source>
        <dbReference type="ARBA" id="ARBA00044212"/>
    </source>
</evidence>
<evidence type="ECO:0000256" key="14">
    <source>
        <dbReference type="ARBA" id="ARBA00045717"/>
    </source>
</evidence>
<evidence type="ECO:0000256" key="6">
    <source>
        <dbReference type="ARBA" id="ARBA00022933"/>
    </source>
</evidence>
<proteinExistence type="inferred from homology"/>